<organism evidence="1 2">
    <name type="scientific">Cordyceps javanica</name>
    <dbReference type="NCBI Taxonomy" id="43265"/>
    <lineage>
        <taxon>Eukaryota</taxon>
        <taxon>Fungi</taxon>
        <taxon>Dikarya</taxon>
        <taxon>Ascomycota</taxon>
        <taxon>Pezizomycotina</taxon>
        <taxon>Sordariomycetes</taxon>
        <taxon>Hypocreomycetidae</taxon>
        <taxon>Hypocreales</taxon>
        <taxon>Cordycipitaceae</taxon>
        <taxon>Cordyceps</taxon>
    </lineage>
</organism>
<dbReference type="Proteomes" id="UP000315783">
    <property type="component" value="Unassembled WGS sequence"/>
</dbReference>
<dbReference type="AlphaFoldDB" id="A0A545UKK5"/>
<evidence type="ECO:0000313" key="2">
    <source>
        <dbReference type="Proteomes" id="UP000315783"/>
    </source>
</evidence>
<evidence type="ECO:0000313" key="1">
    <source>
        <dbReference type="EMBL" id="TQV89997.1"/>
    </source>
</evidence>
<accession>A0A545UKK5</accession>
<proteinExistence type="predicted"/>
<gene>
    <name evidence="1" type="ORF">IF1G_11338</name>
</gene>
<dbReference type="EMBL" id="SPUK01000046">
    <property type="protein sequence ID" value="TQV89997.1"/>
    <property type="molecule type" value="Genomic_DNA"/>
</dbReference>
<name>A0A545UKK5_9HYPO</name>
<keyword evidence="2" id="KW-1185">Reference proteome</keyword>
<sequence length="261" mass="28853">MPSRVTSSGLDKPVKALAVGRGACARRLGQVWGIGVRVVRRRYICGRVNNVAGAPVPHVHARYYPTVRPRPKSPTGYVQVIEDPMVYGKAQKLFVFVYSTSHRTFTLKLALTSRQYVPGIIAYSISKACPRTLRHFALYVDRMGICFPSGFAKKSVARGKSDHGWRDRAKHEWDASATMFQADTQDPLGSALWPGSIGAEQPADRLSSAQRWLLGIGCGVPRGFVWPGADRMGHLSIGHALIIWHSYAYPPVVLLKKVEVM</sequence>
<protein>
    <submittedName>
        <fullName evidence="1">Uncharacterized protein</fullName>
    </submittedName>
</protein>
<comment type="caution">
    <text evidence="1">The sequence shown here is derived from an EMBL/GenBank/DDBJ whole genome shotgun (WGS) entry which is preliminary data.</text>
</comment>
<reference evidence="1 2" key="1">
    <citation type="journal article" date="2019" name="Appl. Microbiol. Biotechnol.">
        <title>Genome sequence of Isaria javanica and comparative genome analysis insights into family S53 peptidase evolution in fungal entomopathogens.</title>
        <authorList>
            <person name="Lin R."/>
            <person name="Zhang X."/>
            <person name="Xin B."/>
            <person name="Zou M."/>
            <person name="Gao Y."/>
            <person name="Qin F."/>
            <person name="Hu Q."/>
            <person name="Xie B."/>
            <person name="Cheng X."/>
        </authorList>
    </citation>
    <scope>NUCLEOTIDE SEQUENCE [LARGE SCALE GENOMIC DNA]</scope>
    <source>
        <strain evidence="1 2">IJ1G</strain>
    </source>
</reference>